<feature type="transmembrane region" description="Helical" evidence="1">
    <location>
        <begin position="307"/>
        <end position="330"/>
    </location>
</feature>
<dbReference type="SUPFAM" id="SSF53474">
    <property type="entry name" value="alpha/beta-Hydrolases"/>
    <property type="match status" value="1"/>
</dbReference>
<accession>A0A2P8FBK7</accession>
<keyword evidence="1" id="KW-1133">Transmembrane helix</keyword>
<evidence type="ECO:0000313" key="3">
    <source>
        <dbReference type="Proteomes" id="UP000240418"/>
    </source>
</evidence>
<feature type="transmembrane region" description="Helical" evidence="1">
    <location>
        <begin position="138"/>
        <end position="164"/>
    </location>
</feature>
<proteinExistence type="predicted"/>
<organism evidence="2 3">
    <name type="scientific">Shimia abyssi</name>
    <dbReference type="NCBI Taxonomy" id="1662395"/>
    <lineage>
        <taxon>Bacteria</taxon>
        <taxon>Pseudomonadati</taxon>
        <taxon>Pseudomonadota</taxon>
        <taxon>Alphaproteobacteria</taxon>
        <taxon>Rhodobacterales</taxon>
        <taxon>Roseobacteraceae</taxon>
    </lineage>
</organism>
<dbReference type="Proteomes" id="UP000240418">
    <property type="component" value="Unassembled WGS sequence"/>
</dbReference>
<gene>
    <name evidence="2" type="ORF">CLV88_10742</name>
</gene>
<name>A0A2P8FBK7_9RHOB</name>
<dbReference type="RefSeq" id="WP_106608722.1">
    <property type="nucleotide sequence ID" value="NZ_PYGJ01000007.1"/>
</dbReference>
<feature type="transmembrane region" description="Helical" evidence="1">
    <location>
        <begin position="184"/>
        <end position="203"/>
    </location>
</feature>
<feature type="transmembrane region" description="Helical" evidence="1">
    <location>
        <begin position="400"/>
        <end position="420"/>
    </location>
</feature>
<sequence>MARHLILTVHGIGEQKPGETVDQVVGAATTWFDGKPRPPVQIERDMIELAENNFDGTTRNVRLFKVHTRNVRKLYNQADEAMFAEVFWADRSPAPKGAFKTVLDLIWVVLALGYLAMDNVEQTHRRKGIERGKAKERTTLAALLVHGFTWVFFGGVAAINAFLLLGAAAMMIDQLSGDAFRGKAAYVCALLGVYGAATAFGVRQWNRAPTYLRRVFWRGTAIVGTAAISALISGPLVLEWWDCAKCIATTNEGVLPSEYSALGQYVAFQILALGAAWALLVFSTLVLYMTSLLPLGIDDELSEHRRIYPSICSGMLAFWLFFMSGFWLGLEKIVGSVNMLSDGALTAVLGNQLGKSIGTLGAAFVLIAALVLCGGCIFAIRKIRRKKLHEASSLTNRAVLNRWAQIVFLLGAVVMSVAVYQQVGNHFSGGNPFCPIEKTNQGELENCSVAGAFLKFLESHQGAIALIALTVAAMLYRFSYIVSAGLGVGRDIVTYAIRKRCYLAKELPARQANYPDRTAINERFYRTLYYALSVFSADHITVISHSQGTVIATQMLADPRVQRRIKGRPVTLITMGCPVTHIYQRYFPEMFTVDSGALNAAWFNIFREDDFVGTRIDGGLIDERRDMPVNPGGHTGYFTDYEVWQILCGDQIGFDLFNPKICAP</sequence>
<feature type="transmembrane region" description="Helical" evidence="1">
    <location>
        <begin position="357"/>
        <end position="380"/>
    </location>
</feature>
<protein>
    <submittedName>
        <fullName evidence="2">Uncharacterized protein</fullName>
    </submittedName>
</protein>
<dbReference type="OrthoDB" id="7694683at2"/>
<feature type="transmembrane region" description="Helical" evidence="1">
    <location>
        <begin position="463"/>
        <end position="489"/>
    </location>
</feature>
<keyword evidence="1" id="KW-0472">Membrane</keyword>
<dbReference type="AlphaFoldDB" id="A0A2P8FBK7"/>
<dbReference type="EMBL" id="PYGJ01000007">
    <property type="protein sequence ID" value="PSL19099.1"/>
    <property type="molecule type" value="Genomic_DNA"/>
</dbReference>
<dbReference type="Gene3D" id="3.40.50.1820">
    <property type="entry name" value="alpha/beta hydrolase"/>
    <property type="match status" value="1"/>
</dbReference>
<keyword evidence="3" id="KW-1185">Reference proteome</keyword>
<comment type="caution">
    <text evidence="2">The sequence shown here is derived from an EMBL/GenBank/DDBJ whole genome shotgun (WGS) entry which is preliminary data.</text>
</comment>
<evidence type="ECO:0000313" key="2">
    <source>
        <dbReference type="EMBL" id="PSL19099.1"/>
    </source>
</evidence>
<feature type="transmembrane region" description="Helical" evidence="1">
    <location>
        <begin position="266"/>
        <end position="295"/>
    </location>
</feature>
<evidence type="ECO:0000256" key="1">
    <source>
        <dbReference type="SAM" id="Phobius"/>
    </source>
</evidence>
<keyword evidence="1" id="KW-0812">Transmembrane</keyword>
<feature type="transmembrane region" description="Helical" evidence="1">
    <location>
        <begin position="215"/>
        <end position="232"/>
    </location>
</feature>
<reference evidence="2 3" key="1">
    <citation type="submission" date="2018-03" db="EMBL/GenBank/DDBJ databases">
        <title>Genomic Encyclopedia of Archaeal and Bacterial Type Strains, Phase II (KMG-II): from individual species to whole genera.</title>
        <authorList>
            <person name="Goeker M."/>
        </authorList>
    </citation>
    <scope>NUCLEOTIDE SEQUENCE [LARGE SCALE GENOMIC DNA]</scope>
    <source>
        <strain evidence="2 3">DSM 100673</strain>
    </source>
</reference>
<dbReference type="InterPro" id="IPR029058">
    <property type="entry name" value="AB_hydrolase_fold"/>
</dbReference>